<reference evidence="8" key="1">
    <citation type="journal article" date="2011" name="Nature">
        <title>Genome sequence and analysis of the tuber crop potato.</title>
        <authorList>
            <consortium name="The Potato Genome Sequencing Consortium"/>
        </authorList>
    </citation>
    <scope>NUCLEOTIDE SEQUENCE [LARGE SCALE GENOMIC DNA]</scope>
    <source>
        <strain evidence="8">cv. DM1-3 516 R44</strain>
    </source>
</reference>
<keyword evidence="2" id="KW-0805">Transcription regulation</keyword>
<dbReference type="GO" id="GO:0003677">
    <property type="term" value="F:DNA binding"/>
    <property type="evidence" value="ECO:0007669"/>
    <property type="project" value="InterPro"/>
</dbReference>
<name>M1D8U3_SOLTU</name>
<evidence type="ECO:0000256" key="3">
    <source>
        <dbReference type="ARBA" id="ARBA00023163"/>
    </source>
</evidence>
<dbReference type="InterPro" id="IPR006447">
    <property type="entry name" value="Myb_dom_plants"/>
</dbReference>
<dbReference type="AlphaFoldDB" id="M1D8U3"/>
<dbReference type="SUPFAM" id="SSF46689">
    <property type="entry name" value="Homeodomain-like"/>
    <property type="match status" value="1"/>
</dbReference>
<keyword evidence="3" id="KW-0804">Transcription</keyword>
<feature type="compositionally biased region" description="Basic and acidic residues" evidence="5">
    <location>
        <begin position="19"/>
        <end position="35"/>
    </location>
</feature>
<protein>
    <submittedName>
        <fullName evidence="7">Two-component system sensor histidine kinase/response regulator</fullName>
    </submittedName>
</protein>
<evidence type="ECO:0000256" key="5">
    <source>
        <dbReference type="SAM" id="MobiDB-lite"/>
    </source>
</evidence>
<feature type="domain" description="HTH myb-type" evidence="6">
    <location>
        <begin position="84"/>
        <end position="137"/>
    </location>
</feature>
<feature type="region of interest" description="Disordered" evidence="5">
    <location>
        <begin position="1"/>
        <end position="73"/>
    </location>
</feature>
<evidence type="ECO:0000313" key="8">
    <source>
        <dbReference type="Proteomes" id="UP000011115"/>
    </source>
</evidence>
<dbReference type="Gene3D" id="1.10.10.60">
    <property type="entry name" value="Homeodomain-like"/>
    <property type="match status" value="1"/>
</dbReference>
<sequence>MNGDDIGKIDIVGENVEQSGEKKNVANVEEQKNNTDEVETDVESNEKYKLRRKRGRKNTKETREGETQSSATNKVLRRKDCREWTNDLHAKFVKTVQQLGEGRCYPKEILEVMKHDVPDLTRMQVASYLQKCRRKNLRSPEERKYICYPSGQGSSNDSKKRSSFQEYGTMPRLQTNVPILQHEPDQTQRGTYFPISTLNTNKSFSRGESSTQQQLYRPQLQVQPRYLNIENRFNNSFFPAQSYVGDRLQQHEPLVEMLNSQGLQDSIIKNTSYSPVLEFNSGDHHNQSDYSLDLNVTHGETYSGCRIIMGTEIGNATNSEYNLNVNVDNVSNSYVGNTTANELGVANANFQQYILEPNMSNPSSIIGASYANDIEGGDSNKKKKCDAYFEFNDMGYLFQNHGPSSSNLPNEQGTEFDQVYSDDQVSAFIYFHV</sequence>
<dbReference type="InParanoid" id="M1D8U3"/>
<dbReference type="Gramene" id="PGSC0003DMT400085138">
    <property type="protein sequence ID" value="PGSC0003DMT400085138"/>
    <property type="gene ID" value="PGSC0003DMG400034709"/>
</dbReference>
<dbReference type="PROSITE" id="PS51294">
    <property type="entry name" value="HTH_MYB"/>
    <property type="match status" value="1"/>
</dbReference>
<dbReference type="SMR" id="M1D8U3"/>
<gene>
    <name evidence="7" type="primary">LOC107060768</name>
</gene>
<evidence type="ECO:0000259" key="6">
    <source>
        <dbReference type="PROSITE" id="PS51294"/>
    </source>
</evidence>
<proteinExistence type="predicted"/>
<dbReference type="EnsemblPlants" id="PGSC0003DMT400085138">
    <property type="protein sequence ID" value="PGSC0003DMT400085138"/>
    <property type="gene ID" value="PGSC0003DMG400034709"/>
</dbReference>
<keyword evidence="4" id="KW-0539">Nucleus</keyword>
<dbReference type="PANTHER" id="PTHR31442">
    <property type="entry name" value="HOMEODOMAIN-LIKE SUPERFAMILY PROTEIN-RELATED"/>
    <property type="match status" value="1"/>
</dbReference>
<organism evidence="7 8">
    <name type="scientific">Solanum tuberosum</name>
    <name type="common">Potato</name>
    <dbReference type="NCBI Taxonomy" id="4113"/>
    <lineage>
        <taxon>Eukaryota</taxon>
        <taxon>Viridiplantae</taxon>
        <taxon>Streptophyta</taxon>
        <taxon>Embryophyta</taxon>
        <taxon>Tracheophyta</taxon>
        <taxon>Spermatophyta</taxon>
        <taxon>Magnoliopsida</taxon>
        <taxon>eudicotyledons</taxon>
        <taxon>Gunneridae</taxon>
        <taxon>Pentapetalae</taxon>
        <taxon>asterids</taxon>
        <taxon>lamiids</taxon>
        <taxon>Solanales</taxon>
        <taxon>Solanaceae</taxon>
        <taxon>Solanoideae</taxon>
        <taxon>Solaneae</taxon>
        <taxon>Solanum</taxon>
    </lineage>
</organism>
<dbReference type="GO" id="GO:0003700">
    <property type="term" value="F:DNA-binding transcription factor activity"/>
    <property type="evidence" value="ECO:0000318"/>
    <property type="project" value="GO_Central"/>
</dbReference>
<dbReference type="HOGENOM" id="CLU_040735_0_0_1"/>
<dbReference type="FunCoup" id="M1D8U3">
    <property type="interactions" value="218"/>
</dbReference>
<dbReference type="GO" id="GO:0005634">
    <property type="term" value="C:nucleus"/>
    <property type="evidence" value="ECO:0000318"/>
    <property type="project" value="GO_Central"/>
</dbReference>
<reference evidence="7" key="2">
    <citation type="submission" date="2015-06" db="UniProtKB">
        <authorList>
            <consortium name="EnsemblPlants"/>
        </authorList>
    </citation>
    <scope>IDENTIFICATION</scope>
    <source>
        <strain evidence="7">DM1-3 516 R44</strain>
    </source>
</reference>
<dbReference type="InterPro" id="IPR044841">
    <property type="entry name" value="LUX/BOA-like"/>
</dbReference>
<dbReference type="NCBIfam" id="TIGR01557">
    <property type="entry name" value="myb_SHAQKYF"/>
    <property type="match status" value="1"/>
</dbReference>
<keyword evidence="8" id="KW-1185">Reference proteome</keyword>
<evidence type="ECO:0000313" key="7">
    <source>
        <dbReference type="EnsemblPlants" id="PGSC0003DMT400085138"/>
    </source>
</evidence>
<feature type="region of interest" description="Disordered" evidence="5">
    <location>
        <begin position="143"/>
        <end position="164"/>
    </location>
</feature>
<evidence type="ECO:0000256" key="4">
    <source>
        <dbReference type="ARBA" id="ARBA00023242"/>
    </source>
</evidence>
<dbReference type="PANTHER" id="PTHR31442:SF38">
    <property type="entry name" value="TRANSCRIPTION FACTOR"/>
    <property type="match status" value="1"/>
</dbReference>
<dbReference type="InterPro" id="IPR017930">
    <property type="entry name" value="Myb_dom"/>
</dbReference>
<accession>M1D8U3</accession>
<evidence type="ECO:0000256" key="2">
    <source>
        <dbReference type="ARBA" id="ARBA00023015"/>
    </source>
</evidence>
<evidence type="ECO:0000256" key="1">
    <source>
        <dbReference type="ARBA" id="ARBA00004123"/>
    </source>
</evidence>
<dbReference type="InterPro" id="IPR009057">
    <property type="entry name" value="Homeodomain-like_sf"/>
</dbReference>
<comment type="subcellular location">
    <subcellularLocation>
        <location evidence="1">Nucleus</location>
    </subcellularLocation>
</comment>
<dbReference type="Proteomes" id="UP000011115">
    <property type="component" value="Unassembled WGS sequence"/>
</dbReference>
<dbReference type="PaxDb" id="4113-PGSC0003DMT400085138"/>